<dbReference type="AlphaFoldDB" id="Q14MU0"/>
<gene>
    <name evidence="1" type="ORF">SPICI08_060</name>
</gene>
<keyword evidence="1" id="KW-0812">Transmembrane</keyword>
<organism evidence="1">
    <name type="scientific">Spiroplasma citri</name>
    <dbReference type="NCBI Taxonomy" id="2133"/>
    <lineage>
        <taxon>Bacteria</taxon>
        <taxon>Bacillati</taxon>
        <taxon>Mycoplasmatota</taxon>
        <taxon>Mollicutes</taxon>
        <taxon>Entomoplasmatales</taxon>
        <taxon>Spiroplasmataceae</taxon>
        <taxon>Spiroplasma</taxon>
    </lineage>
</organism>
<keyword evidence="1" id="KW-0472">Membrane</keyword>
<dbReference type="RefSeq" id="WP_147077237.1">
    <property type="nucleotide sequence ID" value="NZ_CP042472.1"/>
</dbReference>
<evidence type="ECO:0000313" key="1">
    <source>
        <dbReference type="EMBL" id="CAK99189.1"/>
    </source>
</evidence>
<reference evidence="1" key="1">
    <citation type="journal article" date="2010" name="Appl. Environ. Microbiol.">
        <title>Partial chromosome sequence of Spiroplasma citri reveals extensive viral invasion and important gene decay.</title>
        <authorList>
            <person name="Carle P."/>
            <person name="Saillard C."/>
            <person name="Carrere N."/>
            <person name="Carrere S."/>
            <person name="Duret S."/>
            <person name="Eveillard S."/>
            <person name="Gaurivaud P."/>
            <person name="Gourgues G."/>
            <person name="Gouzy J."/>
            <person name="Salar P."/>
            <person name="Verdin E."/>
            <person name="Breton M."/>
            <person name="Blanchard A."/>
            <person name="Laigret F."/>
            <person name="Bove J.M."/>
            <person name="Renaudin J."/>
            <person name="Foissac X."/>
        </authorList>
    </citation>
    <scope>NUCLEOTIDE SEQUENCE</scope>
    <source>
        <strain evidence="1">GII3-3X</strain>
    </source>
</reference>
<sequence length="61" mass="7159">MRYNVLSILYHTPFLSLYGLFFTSLHSNWIPTLEPVKEFMFGQHYITDGGFLDMLGLLFLI</sequence>
<dbReference type="EMBL" id="AM285309">
    <property type="protein sequence ID" value="CAK99189.1"/>
    <property type="molecule type" value="Genomic_DNA"/>
</dbReference>
<accession>Q14MU0</accession>
<proteinExistence type="predicted"/>
<name>Q14MU0_SPICI</name>
<protein>
    <submittedName>
        <fullName evidence="1">Hypothetical n-terminal and c-terminal truncated transmembrane protein</fullName>
    </submittedName>
</protein>